<gene>
    <name evidence="1" type="ORF">MRL64_16625</name>
</gene>
<name>A0AAU6TP23_UNCXX</name>
<dbReference type="AlphaFoldDB" id="A0AAU6TP23"/>
<protein>
    <submittedName>
        <fullName evidence="1">Uncharacterized protein</fullName>
    </submittedName>
</protein>
<reference evidence="1" key="1">
    <citation type="submission" date="2022-03" db="EMBL/GenBank/DDBJ databases">
        <title>Sea Food Isolates.</title>
        <authorList>
            <person name="Li c."/>
        </authorList>
    </citation>
    <scope>NUCLEOTIDE SEQUENCE</scope>
    <source>
        <strain evidence="1">19MO02SH05</strain>
    </source>
</reference>
<evidence type="ECO:0000313" key="1">
    <source>
        <dbReference type="EMBL" id="XAG63483.1"/>
    </source>
</evidence>
<sequence length="51" mass="6032">MINKILGFFSWLLSFWKGLSDEDKEKIVDIVVHSMTQIFKTYYRSSKKSEG</sequence>
<proteinExistence type="predicted"/>
<dbReference type="EMBL" id="CP095343">
    <property type="protein sequence ID" value="XAG63483.1"/>
    <property type="molecule type" value="Genomic_DNA"/>
</dbReference>
<accession>A0AAU6TP23</accession>
<organism evidence="1">
    <name type="scientific">bacterium 19MO02SH05</name>
    <dbReference type="NCBI Taxonomy" id="2920696"/>
    <lineage>
        <taxon>Bacteria</taxon>
    </lineage>
</organism>